<comment type="caution">
    <text evidence="2">The sequence shown here is derived from an EMBL/GenBank/DDBJ whole genome shotgun (WGS) entry which is preliminary data.</text>
</comment>
<evidence type="ECO:0000313" key="2">
    <source>
        <dbReference type="EMBL" id="OTP25516.1"/>
    </source>
</evidence>
<sequence>MIKKIITGFTVLASLSLFGGIVQADDQTEVEYEVGSEYVISIPSKVVLDNSGSVPLTINSVSHNLSPMKLVSISLTDGLTDAGEIELKRFIDPTTTINAYVTLDGNAVPVNNTLRTYDYTAGQTEELARLELGILGSPNTFKAGTYSTTLTFTSEMTDKVIG</sequence>
<organism evidence="2 3">
    <name type="scientific">Enterococcus mundtii</name>
    <dbReference type="NCBI Taxonomy" id="53346"/>
    <lineage>
        <taxon>Bacteria</taxon>
        <taxon>Bacillati</taxon>
        <taxon>Bacillota</taxon>
        <taxon>Bacilli</taxon>
        <taxon>Lactobacillales</taxon>
        <taxon>Enterococcaceae</taxon>
        <taxon>Enterococcus</taxon>
    </lineage>
</organism>
<accession>A0A242KWB1</accession>
<protein>
    <submittedName>
        <fullName evidence="2">Uncharacterized protein</fullName>
    </submittedName>
</protein>
<dbReference type="Proteomes" id="UP000195024">
    <property type="component" value="Unassembled WGS sequence"/>
</dbReference>
<feature type="signal peptide" evidence="1">
    <location>
        <begin position="1"/>
        <end position="24"/>
    </location>
</feature>
<feature type="chain" id="PRO_5012737949" evidence="1">
    <location>
        <begin position="25"/>
        <end position="162"/>
    </location>
</feature>
<evidence type="ECO:0000256" key="1">
    <source>
        <dbReference type="SAM" id="SignalP"/>
    </source>
</evidence>
<name>A0A242KWB1_ENTMU</name>
<proteinExistence type="predicted"/>
<evidence type="ECO:0000313" key="3">
    <source>
        <dbReference type="Proteomes" id="UP000195024"/>
    </source>
</evidence>
<gene>
    <name evidence="2" type="ORF">A5802_002669</name>
</gene>
<keyword evidence="1" id="KW-0732">Signal</keyword>
<dbReference type="EMBL" id="NGMS01000002">
    <property type="protein sequence ID" value="OTP25516.1"/>
    <property type="molecule type" value="Genomic_DNA"/>
</dbReference>
<dbReference type="RefSeq" id="WP_086335373.1">
    <property type="nucleotide sequence ID" value="NZ_NGMS01000002.1"/>
</dbReference>
<dbReference type="AlphaFoldDB" id="A0A242KWB1"/>
<reference evidence="2 3" key="1">
    <citation type="submission" date="2017-05" db="EMBL/GenBank/DDBJ databases">
        <title>The Genome Sequence of Enterococcus mundtii 6B1_DIV0119.</title>
        <authorList>
            <consortium name="The Broad Institute Genomics Platform"/>
            <consortium name="The Broad Institute Genomic Center for Infectious Diseases"/>
            <person name="Earl A."/>
            <person name="Manson A."/>
            <person name="Schwartman J."/>
            <person name="Gilmore M."/>
            <person name="Abouelleil A."/>
            <person name="Cao P."/>
            <person name="Chapman S."/>
            <person name="Cusick C."/>
            <person name="Shea T."/>
            <person name="Young S."/>
            <person name="Neafsey D."/>
            <person name="Nusbaum C."/>
            <person name="Birren B."/>
        </authorList>
    </citation>
    <scope>NUCLEOTIDE SEQUENCE [LARGE SCALE GENOMIC DNA]</scope>
    <source>
        <strain evidence="2 3">6B1_DIV0119</strain>
    </source>
</reference>